<sequence>MVKFLEIDGKPFDVGSQNSFKKRVAETLKRRSDSDGLDISFEFSAYTDRAIFDDLLECAAAYKLQHLWVRGFTEHTVYFGEPGLVFKSIITHCGPSLENLELEDFKFDGALVFGNSCSGFKALTALSLSNCFLDFTDYTLLNPFAYFPALKQLRLSDFGRDESNCEDTETPWCLEVKGDQLLTLELNRLSGFDEIEVSAANLNLFTYRGDLLATELSLNLRSLETADIVLKSLDEDDDAEEKLKNLFNGLSHAKSLDLAVDAIKPLWDACKLVQDQRSPFRRLKSLALRLMVEENITVIPQYVKDYFFGDSPPKPKNVWTEVKMKKP</sequence>
<organism evidence="1 2">
    <name type="scientific">Linum tenue</name>
    <dbReference type="NCBI Taxonomy" id="586396"/>
    <lineage>
        <taxon>Eukaryota</taxon>
        <taxon>Viridiplantae</taxon>
        <taxon>Streptophyta</taxon>
        <taxon>Embryophyta</taxon>
        <taxon>Tracheophyta</taxon>
        <taxon>Spermatophyta</taxon>
        <taxon>Magnoliopsida</taxon>
        <taxon>eudicotyledons</taxon>
        <taxon>Gunneridae</taxon>
        <taxon>Pentapetalae</taxon>
        <taxon>rosids</taxon>
        <taxon>fabids</taxon>
        <taxon>Malpighiales</taxon>
        <taxon>Linaceae</taxon>
        <taxon>Linum</taxon>
    </lineage>
</organism>
<dbReference type="Gene3D" id="3.80.10.10">
    <property type="entry name" value="Ribonuclease Inhibitor"/>
    <property type="match status" value="1"/>
</dbReference>
<evidence type="ECO:0000313" key="1">
    <source>
        <dbReference type="EMBL" id="CAI0413427.1"/>
    </source>
</evidence>
<dbReference type="Proteomes" id="UP001154282">
    <property type="component" value="Unassembled WGS sequence"/>
</dbReference>
<accession>A0AAV0JTW2</accession>
<dbReference type="AlphaFoldDB" id="A0AAV0JTW2"/>
<dbReference type="InterPro" id="IPR053772">
    <property type="entry name" value="At1g61320/At1g61330-like"/>
</dbReference>
<reference evidence="1" key="1">
    <citation type="submission" date="2022-08" db="EMBL/GenBank/DDBJ databases">
        <authorList>
            <person name="Gutierrez-Valencia J."/>
        </authorList>
    </citation>
    <scope>NUCLEOTIDE SEQUENCE</scope>
</reference>
<proteinExistence type="predicted"/>
<dbReference type="PANTHER" id="PTHR34145:SF28">
    <property type="entry name" value="F-BOX DOMAIN-CONTAINING PROTEIN"/>
    <property type="match status" value="1"/>
</dbReference>
<dbReference type="InterPro" id="IPR032675">
    <property type="entry name" value="LRR_dom_sf"/>
</dbReference>
<gene>
    <name evidence="1" type="ORF">LITE_LOCUS15947</name>
</gene>
<dbReference type="EMBL" id="CAMGYJ010000005">
    <property type="protein sequence ID" value="CAI0413427.1"/>
    <property type="molecule type" value="Genomic_DNA"/>
</dbReference>
<comment type="caution">
    <text evidence="1">The sequence shown here is derived from an EMBL/GenBank/DDBJ whole genome shotgun (WGS) entry which is preliminary data.</text>
</comment>
<dbReference type="SUPFAM" id="SSF52058">
    <property type="entry name" value="L domain-like"/>
    <property type="match status" value="1"/>
</dbReference>
<name>A0AAV0JTW2_9ROSI</name>
<protein>
    <submittedName>
        <fullName evidence="1">Uncharacterized protein</fullName>
    </submittedName>
</protein>
<evidence type="ECO:0000313" key="2">
    <source>
        <dbReference type="Proteomes" id="UP001154282"/>
    </source>
</evidence>
<dbReference type="PANTHER" id="PTHR34145">
    <property type="entry name" value="OS02G0105600 PROTEIN"/>
    <property type="match status" value="1"/>
</dbReference>
<keyword evidence="2" id="KW-1185">Reference proteome</keyword>